<dbReference type="EMBL" id="SKBN01000160">
    <property type="protein sequence ID" value="TGJ81606.1"/>
    <property type="molecule type" value="Genomic_DNA"/>
</dbReference>
<feature type="transmembrane region" description="Helical" evidence="1">
    <location>
        <begin position="26"/>
        <end position="46"/>
    </location>
</feature>
<dbReference type="OrthoDB" id="4644296at2759"/>
<dbReference type="AlphaFoldDB" id="A0A4Z0YVW9"/>
<dbReference type="Proteomes" id="UP000297716">
    <property type="component" value="Unassembled WGS sequence"/>
</dbReference>
<sequence length="160" mass="17537">MYPPSFHNPNSDIHHQSYELSIQVSIMKYPLAVAVSLLMAVLGTLVESSNIVVARSDVNAANNTLIADLEKREICYYTGFSDYACGGAMGDIIGYDQRCIYARGSRSFYTSSACPTMAVGLYEHKNCENGHNFYVTSPPGTCHDVNTGYAWLSSSWTAIP</sequence>
<evidence type="ECO:0000313" key="2">
    <source>
        <dbReference type="EMBL" id="TGJ81606.1"/>
    </source>
</evidence>
<gene>
    <name evidence="2" type="ORF">E0Z10_g7154</name>
</gene>
<organism evidence="2 3">
    <name type="scientific">Xylaria hypoxylon</name>
    <dbReference type="NCBI Taxonomy" id="37992"/>
    <lineage>
        <taxon>Eukaryota</taxon>
        <taxon>Fungi</taxon>
        <taxon>Dikarya</taxon>
        <taxon>Ascomycota</taxon>
        <taxon>Pezizomycotina</taxon>
        <taxon>Sordariomycetes</taxon>
        <taxon>Xylariomycetidae</taxon>
        <taxon>Xylariales</taxon>
        <taxon>Xylariaceae</taxon>
        <taxon>Xylaria</taxon>
    </lineage>
</organism>
<keyword evidence="1" id="KW-0472">Membrane</keyword>
<comment type="caution">
    <text evidence="2">The sequence shown here is derived from an EMBL/GenBank/DDBJ whole genome shotgun (WGS) entry which is preliminary data.</text>
</comment>
<proteinExistence type="predicted"/>
<keyword evidence="3" id="KW-1185">Reference proteome</keyword>
<evidence type="ECO:0000256" key="1">
    <source>
        <dbReference type="SAM" id="Phobius"/>
    </source>
</evidence>
<evidence type="ECO:0000313" key="3">
    <source>
        <dbReference type="Proteomes" id="UP000297716"/>
    </source>
</evidence>
<keyword evidence="1" id="KW-0812">Transmembrane</keyword>
<name>A0A4Z0YVW9_9PEZI</name>
<accession>A0A4Z0YVW9</accession>
<reference evidence="2 3" key="1">
    <citation type="submission" date="2019-03" db="EMBL/GenBank/DDBJ databases">
        <title>Draft genome sequence of Xylaria hypoxylon DSM 108379, a ubiquitous saprotrophic-parasitic fungi on hardwood.</title>
        <authorList>
            <person name="Buettner E."/>
            <person name="Leonhardt S."/>
            <person name="Gebauer A.M."/>
            <person name="Liers C."/>
            <person name="Hofrichter M."/>
            <person name="Kellner H."/>
        </authorList>
    </citation>
    <scope>NUCLEOTIDE SEQUENCE [LARGE SCALE GENOMIC DNA]</scope>
    <source>
        <strain evidence="2 3">DSM 108379</strain>
    </source>
</reference>
<protein>
    <submittedName>
        <fullName evidence="2">Uncharacterized protein</fullName>
    </submittedName>
</protein>
<keyword evidence="1" id="KW-1133">Transmembrane helix</keyword>